<gene>
    <name evidence="1" type="ORF">SLEP1_g41631</name>
</gene>
<dbReference type="AlphaFoldDB" id="A0AAV5L820"/>
<name>A0AAV5L820_9ROSI</name>
<evidence type="ECO:0000313" key="2">
    <source>
        <dbReference type="Proteomes" id="UP001054252"/>
    </source>
</evidence>
<sequence length="44" mass="5287">MAFVIHWSCLLYYAVYVLGFCMRNYPCYLISVIEWSDGTARKFR</sequence>
<proteinExistence type="predicted"/>
<accession>A0AAV5L820</accession>
<protein>
    <submittedName>
        <fullName evidence="1">Uncharacterized protein</fullName>
    </submittedName>
</protein>
<reference evidence="1 2" key="1">
    <citation type="journal article" date="2021" name="Commun. Biol.">
        <title>The genome of Shorea leprosula (Dipterocarpaceae) highlights the ecological relevance of drought in aseasonal tropical rainforests.</title>
        <authorList>
            <person name="Ng K.K.S."/>
            <person name="Kobayashi M.J."/>
            <person name="Fawcett J.A."/>
            <person name="Hatakeyama M."/>
            <person name="Paape T."/>
            <person name="Ng C.H."/>
            <person name="Ang C.C."/>
            <person name="Tnah L.H."/>
            <person name="Lee C.T."/>
            <person name="Nishiyama T."/>
            <person name="Sese J."/>
            <person name="O'Brien M.J."/>
            <person name="Copetti D."/>
            <person name="Mohd Noor M.I."/>
            <person name="Ong R.C."/>
            <person name="Putra M."/>
            <person name="Sireger I.Z."/>
            <person name="Indrioko S."/>
            <person name="Kosugi Y."/>
            <person name="Izuno A."/>
            <person name="Isagi Y."/>
            <person name="Lee S.L."/>
            <person name="Shimizu K.K."/>
        </authorList>
    </citation>
    <scope>NUCLEOTIDE SEQUENCE [LARGE SCALE GENOMIC DNA]</scope>
    <source>
        <strain evidence="1">214</strain>
    </source>
</reference>
<dbReference type="EMBL" id="BPVZ01000099">
    <property type="protein sequence ID" value="GKV33084.1"/>
    <property type="molecule type" value="Genomic_DNA"/>
</dbReference>
<keyword evidence="2" id="KW-1185">Reference proteome</keyword>
<dbReference type="Proteomes" id="UP001054252">
    <property type="component" value="Unassembled WGS sequence"/>
</dbReference>
<organism evidence="1 2">
    <name type="scientific">Rubroshorea leprosula</name>
    <dbReference type="NCBI Taxonomy" id="152421"/>
    <lineage>
        <taxon>Eukaryota</taxon>
        <taxon>Viridiplantae</taxon>
        <taxon>Streptophyta</taxon>
        <taxon>Embryophyta</taxon>
        <taxon>Tracheophyta</taxon>
        <taxon>Spermatophyta</taxon>
        <taxon>Magnoliopsida</taxon>
        <taxon>eudicotyledons</taxon>
        <taxon>Gunneridae</taxon>
        <taxon>Pentapetalae</taxon>
        <taxon>rosids</taxon>
        <taxon>malvids</taxon>
        <taxon>Malvales</taxon>
        <taxon>Dipterocarpaceae</taxon>
        <taxon>Rubroshorea</taxon>
    </lineage>
</organism>
<comment type="caution">
    <text evidence="1">The sequence shown here is derived from an EMBL/GenBank/DDBJ whole genome shotgun (WGS) entry which is preliminary data.</text>
</comment>
<evidence type="ECO:0000313" key="1">
    <source>
        <dbReference type="EMBL" id="GKV33084.1"/>
    </source>
</evidence>